<sequence length="122" mass="13150">MHTRQFYRLAATLLLAFALVFVARAPMQHQMAQAAEMGSTMADMPCDEMAGHASHSAGDETQSHDQAGPDTCCGGALCTGYTLTTDVIVLAPVLQTLSYLQSQPKTLRVADIGLPKRPPRYL</sequence>
<comment type="caution">
    <text evidence="3">The sequence shown here is derived from an EMBL/GenBank/DDBJ whole genome shotgun (WGS) entry which is preliminary data.</text>
</comment>
<dbReference type="RefSeq" id="WP_149893602.1">
    <property type="nucleotide sequence ID" value="NZ_JBHUFA010000015.1"/>
</dbReference>
<dbReference type="EMBL" id="JBHUFA010000015">
    <property type="protein sequence ID" value="MFD1697359.1"/>
    <property type="molecule type" value="Genomic_DNA"/>
</dbReference>
<feature type="chain" id="PRO_5046087050" description="DUF2946 domain-containing protein" evidence="2">
    <location>
        <begin position="26"/>
        <end position="122"/>
    </location>
</feature>
<evidence type="ECO:0000256" key="1">
    <source>
        <dbReference type="SAM" id="MobiDB-lite"/>
    </source>
</evidence>
<protein>
    <recommendedName>
        <fullName evidence="5">DUF2946 domain-containing protein</fullName>
    </recommendedName>
</protein>
<evidence type="ECO:0000313" key="3">
    <source>
        <dbReference type="EMBL" id="MFD1697359.1"/>
    </source>
</evidence>
<feature type="region of interest" description="Disordered" evidence="1">
    <location>
        <begin position="45"/>
        <end position="66"/>
    </location>
</feature>
<dbReference type="Proteomes" id="UP001597327">
    <property type="component" value="Unassembled WGS sequence"/>
</dbReference>
<evidence type="ECO:0008006" key="5">
    <source>
        <dbReference type="Google" id="ProtNLM"/>
    </source>
</evidence>
<name>A0ABW4JYV4_9HYPH</name>
<gene>
    <name evidence="3" type="ORF">ACFSC7_17725</name>
</gene>
<organism evidence="3 4">
    <name type="scientific">Roseibium aestuarii</name>
    <dbReference type="NCBI Taxonomy" id="2600299"/>
    <lineage>
        <taxon>Bacteria</taxon>
        <taxon>Pseudomonadati</taxon>
        <taxon>Pseudomonadota</taxon>
        <taxon>Alphaproteobacteria</taxon>
        <taxon>Hyphomicrobiales</taxon>
        <taxon>Stappiaceae</taxon>
        <taxon>Roseibium</taxon>
    </lineage>
</organism>
<evidence type="ECO:0000256" key="2">
    <source>
        <dbReference type="SAM" id="SignalP"/>
    </source>
</evidence>
<keyword evidence="4" id="KW-1185">Reference proteome</keyword>
<reference evidence="4" key="1">
    <citation type="journal article" date="2019" name="Int. J. Syst. Evol. Microbiol.">
        <title>The Global Catalogue of Microorganisms (GCM) 10K type strain sequencing project: providing services to taxonomists for standard genome sequencing and annotation.</title>
        <authorList>
            <consortium name="The Broad Institute Genomics Platform"/>
            <consortium name="The Broad Institute Genome Sequencing Center for Infectious Disease"/>
            <person name="Wu L."/>
            <person name="Ma J."/>
        </authorList>
    </citation>
    <scope>NUCLEOTIDE SEQUENCE [LARGE SCALE GENOMIC DNA]</scope>
    <source>
        <strain evidence="4">JCM 3369</strain>
    </source>
</reference>
<proteinExistence type="predicted"/>
<feature type="signal peptide" evidence="2">
    <location>
        <begin position="1"/>
        <end position="25"/>
    </location>
</feature>
<accession>A0ABW4JYV4</accession>
<evidence type="ECO:0000313" key="4">
    <source>
        <dbReference type="Proteomes" id="UP001597327"/>
    </source>
</evidence>
<keyword evidence="2" id="KW-0732">Signal</keyword>